<gene>
    <name evidence="1" type="ORF">AAFF_G00363600</name>
</gene>
<dbReference type="Proteomes" id="UP001221898">
    <property type="component" value="Unassembled WGS sequence"/>
</dbReference>
<keyword evidence="2" id="KW-1185">Reference proteome</keyword>
<reference evidence="1" key="1">
    <citation type="journal article" date="2023" name="Science">
        <title>Genome structures resolve the early diversification of teleost fishes.</title>
        <authorList>
            <person name="Parey E."/>
            <person name="Louis A."/>
            <person name="Montfort J."/>
            <person name="Bouchez O."/>
            <person name="Roques C."/>
            <person name="Iampietro C."/>
            <person name="Lluch J."/>
            <person name="Castinel A."/>
            <person name="Donnadieu C."/>
            <person name="Desvignes T."/>
            <person name="Floi Bucao C."/>
            <person name="Jouanno E."/>
            <person name="Wen M."/>
            <person name="Mejri S."/>
            <person name="Dirks R."/>
            <person name="Jansen H."/>
            <person name="Henkel C."/>
            <person name="Chen W.J."/>
            <person name="Zahm M."/>
            <person name="Cabau C."/>
            <person name="Klopp C."/>
            <person name="Thompson A.W."/>
            <person name="Robinson-Rechavi M."/>
            <person name="Braasch I."/>
            <person name="Lecointre G."/>
            <person name="Bobe J."/>
            <person name="Postlethwait J.H."/>
            <person name="Berthelot C."/>
            <person name="Roest Crollius H."/>
            <person name="Guiguen Y."/>
        </authorList>
    </citation>
    <scope>NUCLEOTIDE SEQUENCE</scope>
    <source>
        <strain evidence="1">NC1722</strain>
    </source>
</reference>
<evidence type="ECO:0000313" key="1">
    <source>
        <dbReference type="EMBL" id="KAJ8402688.1"/>
    </source>
</evidence>
<dbReference type="AlphaFoldDB" id="A0AAD7WMZ4"/>
<proteinExistence type="predicted"/>
<organism evidence="1 2">
    <name type="scientific">Aldrovandia affinis</name>
    <dbReference type="NCBI Taxonomy" id="143900"/>
    <lineage>
        <taxon>Eukaryota</taxon>
        <taxon>Metazoa</taxon>
        <taxon>Chordata</taxon>
        <taxon>Craniata</taxon>
        <taxon>Vertebrata</taxon>
        <taxon>Euteleostomi</taxon>
        <taxon>Actinopterygii</taxon>
        <taxon>Neopterygii</taxon>
        <taxon>Teleostei</taxon>
        <taxon>Notacanthiformes</taxon>
        <taxon>Halosauridae</taxon>
        <taxon>Aldrovandia</taxon>
    </lineage>
</organism>
<evidence type="ECO:0000313" key="2">
    <source>
        <dbReference type="Proteomes" id="UP001221898"/>
    </source>
</evidence>
<accession>A0AAD7WMZ4</accession>
<comment type="caution">
    <text evidence="1">The sequence shown here is derived from an EMBL/GenBank/DDBJ whole genome shotgun (WGS) entry which is preliminary data.</text>
</comment>
<sequence>MRLRQGWVPSFPNYKEVGSGPWECRCAVAEECAGKLDRTSLPVRAEGWGVWQPGGSSEGNGHRGPEVVCGSALAPPHAHIRASCSTSCTWGESQRTWK</sequence>
<name>A0AAD7WMZ4_9TELE</name>
<protein>
    <submittedName>
        <fullName evidence="1">Uncharacterized protein</fullName>
    </submittedName>
</protein>
<dbReference type="EMBL" id="JAINUG010000062">
    <property type="protein sequence ID" value="KAJ8402688.1"/>
    <property type="molecule type" value="Genomic_DNA"/>
</dbReference>